<keyword evidence="1" id="KW-1133">Transmembrane helix</keyword>
<organism evidence="2 3">
    <name type="scientific">Laccaria amethystina LaAM-08-1</name>
    <dbReference type="NCBI Taxonomy" id="1095629"/>
    <lineage>
        <taxon>Eukaryota</taxon>
        <taxon>Fungi</taxon>
        <taxon>Dikarya</taxon>
        <taxon>Basidiomycota</taxon>
        <taxon>Agaricomycotina</taxon>
        <taxon>Agaricomycetes</taxon>
        <taxon>Agaricomycetidae</taxon>
        <taxon>Agaricales</taxon>
        <taxon>Agaricineae</taxon>
        <taxon>Hydnangiaceae</taxon>
        <taxon>Laccaria</taxon>
    </lineage>
</organism>
<protein>
    <submittedName>
        <fullName evidence="2">Uncharacterized protein</fullName>
    </submittedName>
</protein>
<keyword evidence="1" id="KW-0812">Transmembrane</keyword>
<dbReference type="Proteomes" id="UP000054477">
    <property type="component" value="Unassembled WGS sequence"/>
</dbReference>
<accession>A0A0C9YN09</accession>
<dbReference type="HOGENOM" id="CLU_2277938_0_0_1"/>
<evidence type="ECO:0000313" key="2">
    <source>
        <dbReference type="EMBL" id="KIK09368.1"/>
    </source>
</evidence>
<evidence type="ECO:0000256" key="1">
    <source>
        <dbReference type="SAM" id="Phobius"/>
    </source>
</evidence>
<keyword evidence="1" id="KW-0472">Membrane</keyword>
<feature type="transmembrane region" description="Helical" evidence="1">
    <location>
        <begin position="6"/>
        <end position="27"/>
    </location>
</feature>
<keyword evidence="3" id="KW-1185">Reference proteome</keyword>
<sequence length="102" mass="11012">MQTSSVIFFYPFLLLISPSVVGFGALIQQSAFGNTSMSTHPVFGNIGSCPCALATTTVSPASTNIRFTCFAFDLPACLRYPDLCITMLCIIKTWGTSFLRIA</sequence>
<proteinExistence type="predicted"/>
<reference evidence="2 3" key="1">
    <citation type="submission" date="2014-04" db="EMBL/GenBank/DDBJ databases">
        <authorList>
            <consortium name="DOE Joint Genome Institute"/>
            <person name="Kuo A."/>
            <person name="Kohler A."/>
            <person name="Nagy L.G."/>
            <person name="Floudas D."/>
            <person name="Copeland A."/>
            <person name="Barry K.W."/>
            <person name="Cichocki N."/>
            <person name="Veneault-Fourrey C."/>
            <person name="LaButti K."/>
            <person name="Lindquist E.A."/>
            <person name="Lipzen A."/>
            <person name="Lundell T."/>
            <person name="Morin E."/>
            <person name="Murat C."/>
            <person name="Sun H."/>
            <person name="Tunlid A."/>
            <person name="Henrissat B."/>
            <person name="Grigoriev I.V."/>
            <person name="Hibbett D.S."/>
            <person name="Martin F."/>
            <person name="Nordberg H.P."/>
            <person name="Cantor M.N."/>
            <person name="Hua S.X."/>
        </authorList>
    </citation>
    <scope>NUCLEOTIDE SEQUENCE [LARGE SCALE GENOMIC DNA]</scope>
    <source>
        <strain evidence="2 3">LaAM-08-1</strain>
    </source>
</reference>
<name>A0A0C9YN09_9AGAR</name>
<dbReference type="AlphaFoldDB" id="A0A0C9YN09"/>
<reference evidence="3" key="2">
    <citation type="submission" date="2015-01" db="EMBL/GenBank/DDBJ databases">
        <title>Evolutionary Origins and Diversification of the Mycorrhizal Mutualists.</title>
        <authorList>
            <consortium name="DOE Joint Genome Institute"/>
            <consortium name="Mycorrhizal Genomics Consortium"/>
            <person name="Kohler A."/>
            <person name="Kuo A."/>
            <person name="Nagy L.G."/>
            <person name="Floudas D."/>
            <person name="Copeland A."/>
            <person name="Barry K.W."/>
            <person name="Cichocki N."/>
            <person name="Veneault-Fourrey C."/>
            <person name="LaButti K."/>
            <person name="Lindquist E.A."/>
            <person name="Lipzen A."/>
            <person name="Lundell T."/>
            <person name="Morin E."/>
            <person name="Murat C."/>
            <person name="Riley R."/>
            <person name="Ohm R."/>
            <person name="Sun H."/>
            <person name="Tunlid A."/>
            <person name="Henrissat B."/>
            <person name="Grigoriev I.V."/>
            <person name="Hibbett D.S."/>
            <person name="Martin F."/>
        </authorList>
    </citation>
    <scope>NUCLEOTIDE SEQUENCE [LARGE SCALE GENOMIC DNA]</scope>
    <source>
        <strain evidence="3">LaAM-08-1</strain>
    </source>
</reference>
<dbReference type="EMBL" id="KN838539">
    <property type="protein sequence ID" value="KIK09368.1"/>
    <property type="molecule type" value="Genomic_DNA"/>
</dbReference>
<gene>
    <name evidence="2" type="ORF">K443DRAFT_455528</name>
</gene>
<evidence type="ECO:0000313" key="3">
    <source>
        <dbReference type="Proteomes" id="UP000054477"/>
    </source>
</evidence>